<dbReference type="EMBL" id="KV417532">
    <property type="protein sequence ID" value="KZP23429.1"/>
    <property type="molecule type" value="Genomic_DNA"/>
</dbReference>
<feature type="region of interest" description="Disordered" evidence="1">
    <location>
        <begin position="1"/>
        <end position="51"/>
    </location>
</feature>
<feature type="compositionally biased region" description="Low complexity" evidence="1">
    <location>
        <begin position="33"/>
        <end position="43"/>
    </location>
</feature>
<organism evidence="2 3">
    <name type="scientific">Athelia psychrophila</name>
    <dbReference type="NCBI Taxonomy" id="1759441"/>
    <lineage>
        <taxon>Eukaryota</taxon>
        <taxon>Fungi</taxon>
        <taxon>Dikarya</taxon>
        <taxon>Basidiomycota</taxon>
        <taxon>Agaricomycotina</taxon>
        <taxon>Agaricomycetes</taxon>
        <taxon>Agaricomycetidae</taxon>
        <taxon>Atheliales</taxon>
        <taxon>Atheliaceae</taxon>
        <taxon>Athelia</taxon>
    </lineage>
</organism>
<sequence>MHSNLLRISPCNQNVNDPGDALLSRPGHVHANPQADQADAPDASGSEDSGASLSTTTLVFLRHAIACIPDSRPSSSCFGNSPLGILGPRVHTLRAGPLR</sequence>
<dbReference type="AlphaFoldDB" id="A0A166LXR1"/>
<proteinExistence type="predicted"/>
<gene>
    <name evidence="2" type="ORF">FIBSPDRAFT_858379</name>
</gene>
<protein>
    <submittedName>
        <fullName evidence="2">Uncharacterized protein</fullName>
    </submittedName>
</protein>
<name>A0A166LXR1_9AGAM</name>
<evidence type="ECO:0000313" key="3">
    <source>
        <dbReference type="Proteomes" id="UP000076532"/>
    </source>
</evidence>
<feature type="non-terminal residue" evidence="2">
    <location>
        <position position="99"/>
    </location>
</feature>
<evidence type="ECO:0000313" key="2">
    <source>
        <dbReference type="EMBL" id="KZP23429.1"/>
    </source>
</evidence>
<evidence type="ECO:0000256" key="1">
    <source>
        <dbReference type="SAM" id="MobiDB-lite"/>
    </source>
</evidence>
<keyword evidence="3" id="KW-1185">Reference proteome</keyword>
<reference evidence="2 3" key="1">
    <citation type="journal article" date="2016" name="Mol. Biol. Evol.">
        <title>Comparative Genomics of Early-Diverging Mushroom-Forming Fungi Provides Insights into the Origins of Lignocellulose Decay Capabilities.</title>
        <authorList>
            <person name="Nagy L.G."/>
            <person name="Riley R."/>
            <person name="Tritt A."/>
            <person name="Adam C."/>
            <person name="Daum C."/>
            <person name="Floudas D."/>
            <person name="Sun H."/>
            <person name="Yadav J.S."/>
            <person name="Pangilinan J."/>
            <person name="Larsson K.H."/>
            <person name="Matsuura K."/>
            <person name="Barry K."/>
            <person name="Labutti K."/>
            <person name="Kuo R."/>
            <person name="Ohm R.A."/>
            <person name="Bhattacharya S.S."/>
            <person name="Shirouzu T."/>
            <person name="Yoshinaga Y."/>
            <person name="Martin F.M."/>
            <person name="Grigoriev I.V."/>
            <person name="Hibbett D.S."/>
        </authorList>
    </citation>
    <scope>NUCLEOTIDE SEQUENCE [LARGE SCALE GENOMIC DNA]</scope>
    <source>
        <strain evidence="2 3">CBS 109695</strain>
    </source>
</reference>
<accession>A0A166LXR1</accession>
<dbReference type="Proteomes" id="UP000076532">
    <property type="component" value="Unassembled WGS sequence"/>
</dbReference>